<feature type="non-terminal residue" evidence="2">
    <location>
        <position position="370"/>
    </location>
</feature>
<gene>
    <name evidence="2" type="ORF">ACD_80C00043G0001</name>
</gene>
<evidence type="ECO:0000313" key="2">
    <source>
        <dbReference type="EMBL" id="EKD25501.1"/>
    </source>
</evidence>
<name>K1XJT8_9BACT</name>
<comment type="caution">
    <text evidence="2">The sequence shown here is derived from an EMBL/GenBank/DDBJ whole genome shotgun (WGS) entry which is preliminary data.</text>
</comment>
<dbReference type="InterPro" id="IPR013378">
    <property type="entry name" value="InlB-like_B-rpt"/>
</dbReference>
<sequence>MLIWTTQSILQNWIRSTTAWVCTFDCKTNYTYNIGANTCDANTQQAIACNGSIKPYSTDNSTTTTWTQTWNETQWLPVYTYTQNTTPNICTFVCNTGYTWDSVNEVCAVNIYTVTFNSNGGTTVSSINANYNTTITAPTPPTKTGYTFAGWYKDAWLTTAWNFTTDTVTVATTLYAKWIITTFTLSSSSVTSGTPITISHNCITPPTSYTSSNTAVATISATTITSLAAGTTNITPIGGNCNDSVTKVLVVTAPQYPWCSIPDIPVGWKYWAACNVWASQPSTAYVASANDSTIWTETTNWKYFQWWENVAWDYDGWVTSTDNCTWNRDTQACGASALWAWSATVSDVTSGWVDRWNDWSTTDTRWPCAP</sequence>
<comment type="subcellular location">
    <subcellularLocation>
        <location evidence="1">Cell envelope</location>
    </subcellularLocation>
</comment>
<reference evidence="2" key="1">
    <citation type="journal article" date="2012" name="Science">
        <title>Fermentation, hydrogen, and sulfur metabolism in multiple uncultivated bacterial phyla.</title>
        <authorList>
            <person name="Wrighton K.C."/>
            <person name="Thomas B.C."/>
            <person name="Sharon I."/>
            <person name="Miller C.S."/>
            <person name="Castelle C.J."/>
            <person name="VerBerkmoes N.C."/>
            <person name="Wilkins M.J."/>
            <person name="Hettich R.L."/>
            <person name="Lipton M.S."/>
            <person name="Williams K.H."/>
            <person name="Long P.E."/>
            <person name="Banfield J.F."/>
        </authorList>
    </citation>
    <scope>NUCLEOTIDE SEQUENCE [LARGE SCALE GENOMIC DNA]</scope>
</reference>
<dbReference type="Gene3D" id="2.60.40.4270">
    <property type="entry name" value="Listeria-Bacteroides repeat domain"/>
    <property type="match status" value="1"/>
</dbReference>
<dbReference type="InterPro" id="IPR042229">
    <property type="entry name" value="Listeria/Bacterioides_rpt_sf"/>
</dbReference>
<proteinExistence type="predicted"/>
<organism evidence="2">
    <name type="scientific">uncultured bacterium</name>
    <name type="common">gcode 4</name>
    <dbReference type="NCBI Taxonomy" id="1234023"/>
    <lineage>
        <taxon>Bacteria</taxon>
        <taxon>environmental samples</taxon>
    </lineage>
</organism>
<dbReference type="Pfam" id="PF09479">
    <property type="entry name" value="Flg_new"/>
    <property type="match status" value="1"/>
</dbReference>
<protein>
    <submittedName>
        <fullName evidence="2">Cell wall/surface repeat protein</fullName>
    </submittedName>
</protein>
<evidence type="ECO:0000256" key="1">
    <source>
        <dbReference type="ARBA" id="ARBA00004196"/>
    </source>
</evidence>
<dbReference type="EMBL" id="AMFJ01036050">
    <property type="protein sequence ID" value="EKD25501.1"/>
    <property type="molecule type" value="Genomic_DNA"/>
</dbReference>
<dbReference type="NCBIfam" id="TIGR02543">
    <property type="entry name" value="List_Bact_rpt"/>
    <property type="match status" value="1"/>
</dbReference>
<accession>K1XJT8</accession>
<dbReference type="GO" id="GO:0030313">
    <property type="term" value="C:cell envelope"/>
    <property type="evidence" value="ECO:0007669"/>
    <property type="project" value="UniProtKB-SubCell"/>
</dbReference>
<dbReference type="AlphaFoldDB" id="K1XJT8"/>